<dbReference type="Pfam" id="PF01284">
    <property type="entry name" value="MARVEL"/>
    <property type="match status" value="1"/>
</dbReference>
<dbReference type="InterPro" id="IPR008253">
    <property type="entry name" value="Marvel"/>
</dbReference>
<comment type="subcellular location">
    <subcellularLocation>
        <location evidence="1">Membrane</location>
        <topology evidence="1">Multi-pass membrane protein</topology>
    </subcellularLocation>
</comment>
<feature type="transmembrane region" description="Helical" evidence="6">
    <location>
        <begin position="170"/>
        <end position="194"/>
    </location>
</feature>
<protein>
    <recommendedName>
        <fullName evidence="7">MARVEL domain-containing protein</fullName>
    </recommendedName>
</protein>
<gene>
    <name evidence="8" type="ORF">B0A54_14787</name>
</gene>
<keyword evidence="4 6" id="KW-0472">Membrane</keyword>
<accession>A0A4U0U979</accession>
<comment type="caution">
    <text evidence="8">The sequence shown here is derived from an EMBL/GenBank/DDBJ whole genome shotgun (WGS) entry which is preliminary data.</text>
</comment>
<evidence type="ECO:0000256" key="2">
    <source>
        <dbReference type="ARBA" id="ARBA00022692"/>
    </source>
</evidence>
<evidence type="ECO:0000256" key="6">
    <source>
        <dbReference type="SAM" id="Phobius"/>
    </source>
</evidence>
<evidence type="ECO:0000259" key="7">
    <source>
        <dbReference type="Pfam" id="PF01284"/>
    </source>
</evidence>
<dbReference type="Proteomes" id="UP000310066">
    <property type="component" value="Unassembled WGS sequence"/>
</dbReference>
<dbReference type="AlphaFoldDB" id="A0A4U0U979"/>
<proteinExistence type="predicted"/>
<sequence>MELQREAAVPKAFDPDYQSTAPQDPERAQRTPGLQHWRSQRPVLWSSSPTGLLAVRIVRGAQILLSLVLLVLSATLISQATTRLTHCKALDNVGEDSCSTQRRAVGVLKYCLFPACFGTIAAGVGVCATFTPSIWPVLTIVLDNLTGGFSMGAGCSIAAMMNVHPRPCAILGGSLCDGLFAAMALFFTAVVLTYSMSIRMR</sequence>
<feature type="transmembrane region" description="Helical" evidence="6">
    <location>
        <begin position="110"/>
        <end position="135"/>
    </location>
</feature>
<feature type="transmembrane region" description="Helical" evidence="6">
    <location>
        <begin position="57"/>
        <end position="78"/>
    </location>
</feature>
<feature type="domain" description="MARVEL" evidence="7">
    <location>
        <begin position="57"/>
        <end position="192"/>
    </location>
</feature>
<evidence type="ECO:0000256" key="4">
    <source>
        <dbReference type="ARBA" id="ARBA00023136"/>
    </source>
</evidence>
<evidence type="ECO:0000313" key="8">
    <source>
        <dbReference type="EMBL" id="TKA31893.1"/>
    </source>
</evidence>
<keyword evidence="2 6" id="KW-0812">Transmembrane</keyword>
<evidence type="ECO:0000256" key="3">
    <source>
        <dbReference type="ARBA" id="ARBA00022989"/>
    </source>
</evidence>
<name>A0A4U0U979_9PEZI</name>
<dbReference type="EMBL" id="NAJP01000093">
    <property type="protein sequence ID" value="TKA31893.1"/>
    <property type="molecule type" value="Genomic_DNA"/>
</dbReference>
<evidence type="ECO:0000313" key="9">
    <source>
        <dbReference type="Proteomes" id="UP000310066"/>
    </source>
</evidence>
<keyword evidence="3 6" id="KW-1133">Transmembrane helix</keyword>
<evidence type="ECO:0000256" key="1">
    <source>
        <dbReference type="ARBA" id="ARBA00004141"/>
    </source>
</evidence>
<organism evidence="8 9">
    <name type="scientific">Friedmanniomyces endolithicus</name>
    <dbReference type="NCBI Taxonomy" id="329885"/>
    <lineage>
        <taxon>Eukaryota</taxon>
        <taxon>Fungi</taxon>
        <taxon>Dikarya</taxon>
        <taxon>Ascomycota</taxon>
        <taxon>Pezizomycotina</taxon>
        <taxon>Dothideomycetes</taxon>
        <taxon>Dothideomycetidae</taxon>
        <taxon>Mycosphaerellales</taxon>
        <taxon>Teratosphaeriaceae</taxon>
        <taxon>Friedmanniomyces</taxon>
    </lineage>
</organism>
<evidence type="ECO:0000256" key="5">
    <source>
        <dbReference type="SAM" id="MobiDB-lite"/>
    </source>
</evidence>
<dbReference type="OrthoDB" id="3844259at2759"/>
<feature type="region of interest" description="Disordered" evidence="5">
    <location>
        <begin position="1"/>
        <end position="35"/>
    </location>
</feature>
<reference evidence="8 9" key="1">
    <citation type="submission" date="2017-03" db="EMBL/GenBank/DDBJ databases">
        <title>Genomes of endolithic fungi from Antarctica.</title>
        <authorList>
            <person name="Coleine C."/>
            <person name="Masonjones S."/>
            <person name="Stajich J.E."/>
        </authorList>
    </citation>
    <scope>NUCLEOTIDE SEQUENCE [LARGE SCALE GENOMIC DNA]</scope>
    <source>
        <strain evidence="8 9">CCFEE 5311</strain>
    </source>
</reference>
<dbReference type="GO" id="GO:0016020">
    <property type="term" value="C:membrane"/>
    <property type="evidence" value="ECO:0007669"/>
    <property type="project" value="UniProtKB-SubCell"/>
</dbReference>